<dbReference type="AlphaFoldDB" id="A0A2U0ULP4"/>
<proteinExistence type="predicted"/>
<evidence type="ECO:0000259" key="1">
    <source>
        <dbReference type="PROSITE" id="PS50042"/>
    </source>
</evidence>
<dbReference type="Pfam" id="PF00027">
    <property type="entry name" value="cNMP_binding"/>
    <property type="match status" value="1"/>
</dbReference>
<dbReference type="InterPro" id="IPR000595">
    <property type="entry name" value="cNMP-bd_dom"/>
</dbReference>
<dbReference type="EMBL" id="QENY01000002">
    <property type="protein sequence ID" value="PVX58554.1"/>
    <property type="molecule type" value="Genomic_DNA"/>
</dbReference>
<evidence type="ECO:0000313" key="2">
    <source>
        <dbReference type="EMBL" id="PVX58554.1"/>
    </source>
</evidence>
<evidence type="ECO:0000313" key="3">
    <source>
        <dbReference type="Proteomes" id="UP000245870"/>
    </source>
</evidence>
<dbReference type="CDD" id="cd00038">
    <property type="entry name" value="CAP_ED"/>
    <property type="match status" value="1"/>
</dbReference>
<accession>A0A2U0ULP4</accession>
<protein>
    <submittedName>
        <fullName evidence="2">CRP-like cAMP-binding protein</fullName>
    </submittedName>
</protein>
<dbReference type="InterPro" id="IPR018490">
    <property type="entry name" value="cNMP-bd_dom_sf"/>
</dbReference>
<dbReference type="SUPFAM" id="SSF51206">
    <property type="entry name" value="cAMP-binding domain-like"/>
    <property type="match status" value="1"/>
</dbReference>
<dbReference type="Proteomes" id="UP000245870">
    <property type="component" value="Unassembled WGS sequence"/>
</dbReference>
<reference evidence="2 3" key="1">
    <citation type="submission" date="2018-05" db="EMBL/GenBank/DDBJ databases">
        <title>Genomic Encyclopedia of Type Strains, Phase IV (KMG-IV): sequencing the most valuable type-strain genomes for metagenomic binning, comparative biology and taxonomic classification.</title>
        <authorList>
            <person name="Goeker M."/>
        </authorList>
    </citation>
    <scope>NUCLEOTIDE SEQUENCE [LARGE SCALE GENOMIC DNA]</scope>
    <source>
        <strain evidence="2 3">DSM 100333</strain>
    </source>
</reference>
<gene>
    <name evidence="2" type="ORF">C7379_10272</name>
</gene>
<sequence length="223" mass="25948">MCKCLKMRFLPCLSWTKNFKILTKTMNKLQTTTRDIARELARKYSTMTHEELDTLESILVPRKYAKGEIILAEGEVCKEIGYIEKGLIRQFYYKNDKELTEHIGSDGEIFMCIESLFREEKTHLQVEALEPTTVYALPKLRLEQVALHNVNIQILYRKILEESLIISQIHADLVRFESAQNRYLRLCKTNPQVVLRAPLVYVASYLQMTPETLSRVRASSLMA</sequence>
<dbReference type="Gene3D" id="2.60.120.10">
    <property type="entry name" value="Jelly Rolls"/>
    <property type="match status" value="1"/>
</dbReference>
<dbReference type="InterPro" id="IPR014710">
    <property type="entry name" value="RmlC-like_jellyroll"/>
</dbReference>
<name>A0A2U0ULP4_9BACT</name>
<comment type="caution">
    <text evidence="2">The sequence shown here is derived from an EMBL/GenBank/DDBJ whole genome shotgun (WGS) entry which is preliminary data.</text>
</comment>
<feature type="domain" description="Cyclic nucleotide-binding" evidence="1">
    <location>
        <begin position="43"/>
        <end position="145"/>
    </location>
</feature>
<dbReference type="PROSITE" id="PS50042">
    <property type="entry name" value="CNMP_BINDING_3"/>
    <property type="match status" value="1"/>
</dbReference>
<dbReference type="SMART" id="SM00100">
    <property type="entry name" value="cNMP"/>
    <property type="match status" value="1"/>
</dbReference>
<organism evidence="2 3">
    <name type="scientific">Hallella colorans</name>
    <dbReference type="NCBI Taxonomy" id="1703337"/>
    <lineage>
        <taxon>Bacteria</taxon>
        <taxon>Pseudomonadati</taxon>
        <taxon>Bacteroidota</taxon>
        <taxon>Bacteroidia</taxon>
        <taxon>Bacteroidales</taxon>
        <taxon>Prevotellaceae</taxon>
        <taxon>Hallella</taxon>
    </lineage>
</organism>
<keyword evidence="3" id="KW-1185">Reference proteome</keyword>